<dbReference type="Proteomes" id="UP000325292">
    <property type="component" value="Chromosome"/>
</dbReference>
<dbReference type="PANTHER" id="PTHR23501:SF191">
    <property type="entry name" value="VACUOLAR BASIC AMINO ACID TRANSPORTER 4"/>
    <property type="match status" value="1"/>
</dbReference>
<feature type="transmembrane region" description="Helical" evidence="6">
    <location>
        <begin position="432"/>
        <end position="450"/>
    </location>
</feature>
<evidence type="ECO:0000313" key="9">
    <source>
        <dbReference type="Proteomes" id="UP000325292"/>
    </source>
</evidence>
<dbReference type="Gene3D" id="1.20.1720.10">
    <property type="entry name" value="Multidrug resistance protein D"/>
    <property type="match status" value="1"/>
</dbReference>
<feature type="transmembrane region" description="Helical" evidence="6">
    <location>
        <begin position="258"/>
        <end position="283"/>
    </location>
</feature>
<name>A0ABN5H5Q9_9FIRM</name>
<dbReference type="PRINTS" id="PR01036">
    <property type="entry name" value="TCRTETB"/>
</dbReference>
<dbReference type="InterPro" id="IPR036259">
    <property type="entry name" value="MFS_trans_sf"/>
</dbReference>
<evidence type="ECO:0000259" key="7">
    <source>
        <dbReference type="PROSITE" id="PS50850"/>
    </source>
</evidence>
<evidence type="ECO:0000256" key="6">
    <source>
        <dbReference type="SAM" id="Phobius"/>
    </source>
</evidence>
<evidence type="ECO:0000256" key="3">
    <source>
        <dbReference type="ARBA" id="ARBA00022692"/>
    </source>
</evidence>
<feature type="transmembrane region" description="Helical" evidence="6">
    <location>
        <begin position="216"/>
        <end position="237"/>
    </location>
</feature>
<sequence>MKDLQRLTTSVMLATFLAAWDSTVVGTIGPSIAKSLGGLAWYPWMLTGFMVMTTVFTPITGYLSDYQPPEILYQWSIGIFLVGSLTSGTALSMGWFIVGRLIQGAGAGGILTLGLILMGRHFQGSERIQMQGRLSTMWGLAGLLGPTLGGITAQWLSWRGLFAVNIILGVLALIVLGSLRSSPPRTTSVPFDAPGALWLAGWLSAAASAVTAWQHASFHLLGSGLLVAALGMFVLWIHAERRAAHPLIPMTWLFEKPVSWPSLLALVASGSLYAAVLIVPLWLSMTWRFSPEAVGLAILPLPVAWAVGSLMTSPLIHRLHIAATLRLGFLGMMIGLVLPDLATSAGQWPWIVLGNIFLGLGVGVVIMTTLTMVQLAIAPDSLGRATGFYNLARNIGNTLGPGLLGGLVFLMWQPLERSSLAIKALRLTTAVHDVNAALILLIAALTLLSLKTTTNPHLAK</sequence>
<dbReference type="SUPFAM" id="SSF103473">
    <property type="entry name" value="MFS general substrate transporter"/>
    <property type="match status" value="1"/>
</dbReference>
<comment type="subcellular location">
    <subcellularLocation>
        <location evidence="1">Cell membrane</location>
        <topology evidence="1">Multi-pass membrane protein</topology>
    </subcellularLocation>
</comment>
<feature type="transmembrane region" description="Helical" evidence="6">
    <location>
        <begin position="191"/>
        <end position="210"/>
    </location>
</feature>
<dbReference type="InterPro" id="IPR011701">
    <property type="entry name" value="MFS"/>
</dbReference>
<proteinExistence type="predicted"/>
<protein>
    <recommendedName>
        <fullName evidence="7">Major facilitator superfamily (MFS) profile domain-containing protein</fullName>
    </recommendedName>
</protein>
<dbReference type="PANTHER" id="PTHR23501">
    <property type="entry name" value="MAJOR FACILITATOR SUPERFAMILY"/>
    <property type="match status" value="1"/>
</dbReference>
<keyword evidence="5 6" id="KW-0472">Membrane</keyword>
<keyword evidence="3 6" id="KW-0812">Transmembrane</keyword>
<reference evidence="8 9" key="1">
    <citation type="journal article" date="2019" name="Sci. Rep.">
        <title>Sulfobacillus thermotolerans: new insights into resistance and metabolic capacities of acidophilic chemolithotrophs.</title>
        <authorList>
            <person name="Panyushkina A.E."/>
            <person name="Babenko V.V."/>
            <person name="Nikitina A.S."/>
            <person name="Selezneva O.V."/>
            <person name="Tsaplina I.A."/>
            <person name="Letarova M.A."/>
            <person name="Kostryukova E.S."/>
            <person name="Letarov A.V."/>
        </authorList>
    </citation>
    <scope>NUCLEOTIDE SEQUENCE [LARGE SCALE GENOMIC DNA]</scope>
    <source>
        <strain evidence="8 9">Kr1</strain>
    </source>
</reference>
<feature type="transmembrane region" description="Helical" evidence="6">
    <location>
        <begin position="75"/>
        <end position="98"/>
    </location>
</feature>
<dbReference type="Pfam" id="PF07690">
    <property type="entry name" value="MFS_1"/>
    <property type="match status" value="1"/>
</dbReference>
<dbReference type="PROSITE" id="PS50850">
    <property type="entry name" value="MFS"/>
    <property type="match status" value="1"/>
</dbReference>
<evidence type="ECO:0000256" key="2">
    <source>
        <dbReference type="ARBA" id="ARBA00022448"/>
    </source>
</evidence>
<gene>
    <name evidence="8" type="ORF">BXT84_15550</name>
</gene>
<feature type="transmembrane region" description="Helical" evidence="6">
    <location>
        <begin position="104"/>
        <end position="122"/>
    </location>
</feature>
<evidence type="ECO:0000256" key="4">
    <source>
        <dbReference type="ARBA" id="ARBA00022989"/>
    </source>
</evidence>
<feature type="domain" description="Major facilitator superfamily (MFS) profile" evidence="7">
    <location>
        <begin position="7"/>
        <end position="454"/>
    </location>
</feature>
<dbReference type="InterPro" id="IPR020846">
    <property type="entry name" value="MFS_dom"/>
</dbReference>
<accession>A0ABN5H5Q9</accession>
<feature type="transmembrane region" description="Helical" evidence="6">
    <location>
        <begin position="289"/>
        <end position="307"/>
    </location>
</feature>
<feature type="transmembrane region" description="Helical" evidence="6">
    <location>
        <begin position="134"/>
        <end position="156"/>
    </location>
</feature>
<evidence type="ECO:0000313" key="8">
    <source>
        <dbReference type="EMBL" id="AUW95199.1"/>
    </source>
</evidence>
<evidence type="ECO:0000256" key="5">
    <source>
        <dbReference type="ARBA" id="ARBA00023136"/>
    </source>
</evidence>
<feature type="transmembrane region" description="Helical" evidence="6">
    <location>
        <begin position="350"/>
        <end position="373"/>
    </location>
</feature>
<dbReference type="EMBL" id="CP019454">
    <property type="protein sequence ID" value="AUW95199.1"/>
    <property type="molecule type" value="Genomic_DNA"/>
</dbReference>
<keyword evidence="2" id="KW-0813">Transport</keyword>
<organism evidence="8 9">
    <name type="scientific">Sulfobacillus thermotolerans</name>
    <dbReference type="NCBI Taxonomy" id="338644"/>
    <lineage>
        <taxon>Bacteria</taxon>
        <taxon>Bacillati</taxon>
        <taxon>Bacillota</taxon>
        <taxon>Clostridia</taxon>
        <taxon>Eubacteriales</taxon>
        <taxon>Clostridiales Family XVII. Incertae Sedis</taxon>
        <taxon>Sulfobacillus</taxon>
    </lineage>
</organism>
<keyword evidence="4 6" id="KW-1133">Transmembrane helix</keyword>
<feature type="transmembrane region" description="Helical" evidence="6">
    <location>
        <begin position="394"/>
        <end position="412"/>
    </location>
</feature>
<dbReference type="Gene3D" id="1.20.1250.20">
    <property type="entry name" value="MFS general substrate transporter like domains"/>
    <property type="match status" value="1"/>
</dbReference>
<feature type="transmembrane region" description="Helical" evidence="6">
    <location>
        <begin position="42"/>
        <end position="63"/>
    </location>
</feature>
<keyword evidence="9" id="KW-1185">Reference proteome</keyword>
<evidence type="ECO:0000256" key="1">
    <source>
        <dbReference type="ARBA" id="ARBA00004651"/>
    </source>
</evidence>
<feature type="transmembrane region" description="Helical" evidence="6">
    <location>
        <begin position="162"/>
        <end position="179"/>
    </location>
</feature>